<name>A0ABT9NE96_9ACTO</name>
<dbReference type="GO" id="GO:0008233">
    <property type="term" value="F:peptidase activity"/>
    <property type="evidence" value="ECO:0007669"/>
    <property type="project" value="UniProtKB-KW"/>
</dbReference>
<dbReference type="GO" id="GO:0006508">
    <property type="term" value="P:proteolysis"/>
    <property type="evidence" value="ECO:0007669"/>
    <property type="project" value="UniProtKB-KW"/>
</dbReference>
<dbReference type="PANTHER" id="PTHR33473:SF19">
    <property type="entry name" value="ATP-DEPENDENT CLP PROTEASE ADAPTER PROTEIN CLPS"/>
    <property type="match status" value="1"/>
</dbReference>
<comment type="caution">
    <text evidence="2">The sequence shown here is derived from an EMBL/GenBank/DDBJ whole genome shotgun (WGS) entry which is preliminary data.</text>
</comment>
<dbReference type="EMBL" id="JAUSQX010000001">
    <property type="protein sequence ID" value="MDP9805717.1"/>
    <property type="molecule type" value="Genomic_DNA"/>
</dbReference>
<dbReference type="Proteomes" id="UP001243212">
    <property type="component" value="Unassembled WGS sequence"/>
</dbReference>
<sequence length="98" mass="11121">MRSMRETPAPSHTETPELTAASGWRTVVHNDPVNLMTYVQWVFESYFGMDSKTAYLTMMQVHHNGRAIVSKGQREQMESDAQAMHAYGLWATIEGDSQ</sequence>
<dbReference type="SUPFAM" id="SSF54736">
    <property type="entry name" value="ClpS-like"/>
    <property type="match status" value="1"/>
</dbReference>
<evidence type="ECO:0000313" key="3">
    <source>
        <dbReference type="Proteomes" id="UP001243212"/>
    </source>
</evidence>
<evidence type="ECO:0000259" key="1">
    <source>
        <dbReference type="Pfam" id="PF02617"/>
    </source>
</evidence>
<dbReference type="PANTHER" id="PTHR33473">
    <property type="entry name" value="ATP-DEPENDENT CLP PROTEASE ADAPTER PROTEIN CLPS1, CHLOROPLASTIC"/>
    <property type="match status" value="1"/>
</dbReference>
<reference evidence="2 3" key="1">
    <citation type="submission" date="2023-07" db="EMBL/GenBank/DDBJ databases">
        <title>Sequencing the genomes of 1000 actinobacteria strains.</title>
        <authorList>
            <person name="Klenk H.-P."/>
        </authorList>
    </citation>
    <scope>NUCLEOTIDE SEQUENCE [LARGE SCALE GENOMIC DNA]</scope>
    <source>
        <strain evidence="2 3">DSM 17163</strain>
    </source>
</reference>
<proteinExistence type="predicted"/>
<keyword evidence="2" id="KW-0378">Hydrolase</keyword>
<keyword evidence="3" id="KW-1185">Reference proteome</keyword>
<dbReference type="InterPro" id="IPR022935">
    <property type="entry name" value="ClpS"/>
</dbReference>
<dbReference type="Pfam" id="PF02617">
    <property type="entry name" value="ClpS"/>
    <property type="match status" value="1"/>
</dbReference>
<accession>A0ABT9NE96</accession>
<dbReference type="InterPro" id="IPR014719">
    <property type="entry name" value="Ribosomal_bL12_C/ClpS-like"/>
</dbReference>
<organism evidence="2 3">
    <name type="scientific">Trueperella bonasi</name>
    <dbReference type="NCBI Taxonomy" id="312286"/>
    <lineage>
        <taxon>Bacteria</taxon>
        <taxon>Bacillati</taxon>
        <taxon>Actinomycetota</taxon>
        <taxon>Actinomycetes</taxon>
        <taxon>Actinomycetales</taxon>
        <taxon>Actinomycetaceae</taxon>
        <taxon>Trueperella</taxon>
    </lineage>
</organism>
<feature type="domain" description="Adaptor protein ClpS core" evidence="1">
    <location>
        <begin position="22"/>
        <end position="92"/>
    </location>
</feature>
<dbReference type="Gene3D" id="3.30.1390.10">
    <property type="match status" value="1"/>
</dbReference>
<keyword evidence="2" id="KW-0645">Protease</keyword>
<gene>
    <name evidence="2" type="ORF">J2S70_000299</name>
</gene>
<dbReference type="NCBIfam" id="NF000668">
    <property type="entry name" value="PRK00033.1-1"/>
    <property type="match status" value="1"/>
</dbReference>
<dbReference type="InterPro" id="IPR003769">
    <property type="entry name" value="ClpS_core"/>
</dbReference>
<protein>
    <submittedName>
        <fullName evidence="2">ATP-dependent Clp protease adaptor protein ClpS</fullName>
    </submittedName>
</protein>
<evidence type="ECO:0000313" key="2">
    <source>
        <dbReference type="EMBL" id="MDP9805717.1"/>
    </source>
</evidence>